<comment type="caution">
    <text evidence="2">The sequence shown here is derived from an EMBL/GenBank/DDBJ whole genome shotgun (WGS) entry which is preliminary data.</text>
</comment>
<reference evidence="2" key="1">
    <citation type="submission" date="2008-12" db="EMBL/GenBank/DDBJ databases">
        <title>Annotation of the Yersinia mollaretii ATCC 43969 genome.</title>
        <authorList>
            <person name="Read T.D."/>
            <person name="Akmal A."/>
            <person name="Bishop-Lilly K."/>
            <person name="Chen P.E."/>
            <person name="Cook C."/>
            <person name="Kiley M.P."/>
            <person name="Lentz S."/>
            <person name="Mateczun A."/>
            <person name="Nagarajan N."/>
            <person name="Nolan N."/>
            <person name="Osborne B.I."/>
            <person name="Pop M."/>
            <person name="Sozhamannan S."/>
            <person name="Stewart A.C."/>
            <person name="Sulakvelidze A."/>
            <person name="Thomason B."/>
            <person name="Willner K."/>
            <person name="Zwick M.E."/>
        </authorList>
    </citation>
    <scope>NUCLEOTIDE SEQUENCE [LARGE SCALE GENOMIC DNA]</scope>
    <source>
        <strain evidence="2">ATCC 43969</strain>
    </source>
</reference>
<sequence length="51" mass="5719">MEMLQYAGFGYAMANAPDNIKKIAKYQAESNNDSGVLNIIDKIIKREPPFV</sequence>
<dbReference type="Gene3D" id="3.40.50.1000">
    <property type="entry name" value="HAD superfamily/HAD-like"/>
    <property type="match status" value="1"/>
</dbReference>
<dbReference type="PANTHER" id="PTHR10000:SF53">
    <property type="entry name" value="5-AMINO-6-(5-PHOSPHO-D-RIBITYLAMINO)URACIL PHOSPHATASE YBJI-RELATED"/>
    <property type="match status" value="1"/>
</dbReference>
<dbReference type="SUPFAM" id="SSF56784">
    <property type="entry name" value="HAD-like"/>
    <property type="match status" value="1"/>
</dbReference>
<organism evidence="2 3">
    <name type="scientific">Yersinia mollaretii (strain ATCC 43969 / DSM 18520 / CIP 103324 / CNY 7263 / WAIP 204)</name>
    <dbReference type="NCBI Taxonomy" id="349967"/>
    <lineage>
        <taxon>Bacteria</taxon>
        <taxon>Pseudomonadati</taxon>
        <taxon>Pseudomonadota</taxon>
        <taxon>Gammaproteobacteria</taxon>
        <taxon>Enterobacterales</taxon>
        <taxon>Yersiniaceae</taxon>
        <taxon>Yersinia</taxon>
    </lineage>
</organism>
<proteinExistence type="predicted"/>
<dbReference type="InterPro" id="IPR023214">
    <property type="entry name" value="HAD_sf"/>
</dbReference>
<protein>
    <submittedName>
        <fullName evidence="2">Phosphatase ybjI</fullName>
    </submittedName>
</protein>
<evidence type="ECO:0000313" key="2">
    <source>
        <dbReference type="EMBL" id="EEQ12020.1"/>
    </source>
</evidence>
<dbReference type="InterPro" id="IPR036412">
    <property type="entry name" value="HAD-like_sf"/>
</dbReference>
<keyword evidence="3" id="KW-1185">Reference proteome</keyword>
<dbReference type="PANTHER" id="PTHR10000">
    <property type="entry name" value="PHOSPHOSERINE PHOSPHATASE"/>
    <property type="match status" value="1"/>
</dbReference>
<accession>A0ABM9YDL5</accession>
<keyword evidence="1" id="KW-0479">Metal-binding</keyword>
<dbReference type="EMBL" id="AALD02000004">
    <property type="protein sequence ID" value="EEQ12020.1"/>
    <property type="molecule type" value="Genomic_DNA"/>
</dbReference>
<evidence type="ECO:0000256" key="1">
    <source>
        <dbReference type="ARBA" id="ARBA00022723"/>
    </source>
</evidence>
<dbReference type="Proteomes" id="UP000003027">
    <property type="component" value="Unassembled WGS sequence"/>
</dbReference>
<gene>
    <name evidence="2" type="ORF">ymoll0001_24100</name>
</gene>
<name>A0ABM9YDL5_YERMW</name>
<dbReference type="Pfam" id="PF08282">
    <property type="entry name" value="Hydrolase_3"/>
    <property type="match status" value="1"/>
</dbReference>
<evidence type="ECO:0000313" key="3">
    <source>
        <dbReference type="Proteomes" id="UP000003027"/>
    </source>
</evidence>